<protein>
    <recommendedName>
        <fullName evidence="4">DUF4760 domain-containing protein</fullName>
    </recommendedName>
</protein>
<keyword evidence="1" id="KW-1133">Transmembrane helix</keyword>
<sequence>MARLKNLGLLLIGVIIGWSAAMFYLYPPRDSSSAGSWVQAIGSIVAICVAIFLSVEDKRQAAAVRRRELAEQRRADNEAKDRALTQLYMLAERAFQCVNNFRESLRAAQGEPPFVDVENIWDIHQKLLCVPTYALSSVNSARAFVLSDLLASFRGNLEAINATAGGRDLWHPRNPRWFKLARRLSSIKRQIEIDIRERGLQLPAWTAAE</sequence>
<feature type="transmembrane region" description="Helical" evidence="1">
    <location>
        <begin position="7"/>
        <end position="25"/>
    </location>
</feature>
<evidence type="ECO:0000313" key="2">
    <source>
        <dbReference type="EMBL" id="SDV49777.1"/>
    </source>
</evidence>
<proteinExistence type="predicted"/>
<feature type="transmembrane region" description="Helical" evidence="1">
    <location>
        <begin position="37"/>
        <end position="55"/>
    </location>
</feature>
<dbReference type="EMBL" id="FNLO01000009">
    <property type="protein sequence ID" value="SDV49777.1"/>
    <property type="molecule type" value="Genomic_DNA"/>
</dbReference>
<keyword evidence="1" id="KW-0472">Membrane</keyword>
<reference evidence="3" key="1">
    <citation type="submission" date="2016-09" db="EMBL/GenBank/DDBJ databases">
        <authorList>
            <person name="Varghese N."/>
            <person name="Submissions S."/>
        </authorList>
    </citation>
    <scope>NUCLEOTIDE SEQUENCE [LARGE SCALE GENOMIC DNA]</scope>
    <source>
        <strain evidence="3">JS23</strain>
    </source>
</reference>
<evidence type="ECO:0008006" key="4">
    <source>
        <dbReference type="Google" id="ProtNLM"/>
    </source>
</evidence>
<dbReference type="Proteomes" id="UP000243719">
    <property type="component" value="Unassembled WGS sequence"/>
</dbReference>
<gene>
    <name evidence="2" type="ORF">SAMN05216551_109125</name>
</gene>
<keyword evidence="1" id="KW-0812">Transmembrane</keyword>
<keyword evidence="3" id="KW-1185">Reference proteome</keyword>
<evidence type="ECO:0000313" key="3">
    <source>
        <dbReference type="Proteomes" id="UP000243719"/>
    </source>
</evidence>
<evidence type="ECO:0000256" key="1">
    <source>
        <dbReference type="SAM" id="Phobius"/>
    </source>
</evidence>
<organism evidence="2 3">
    <name type="scientific">Chitinasiproducens palmae</name>
    <dbReference type="NCBI Taxonomy" id="1770053"/>
    <lineage>
        <taxon>Bacteria</taxon>
        <taxon>Pseudomonadati</taxon>
        <taxon>Pseudomonadota</taxon>
        <taxon>Betaproteobacteria</taxon>
        <taxon>Burkholderiales</taxon>
        <taxon>Burkholderiaceae</taxon>
        <taxon>Chitinasiproducens</taxon>
    </lineage>
</organism>
<name>A0A1H2PS42_9BURK</name>
<dbReference type="AlphaFoldDB" id="A0A1H2PS42"/>
<accession>A0A1H2PS42</accession>